<evidence type="ECO:0000256" key="8">
    <source>
        <dbReference type="SAM" id="SignalP"/>
    </source>
</evidence>
<comment type="subcellular location">
    <subcellularLocation>
        <location evidence="1">Secreted</location>
    </subcellularLocation>
</comment>
<proteinExistence type="inferred from homology"/>
<comment type="similarity">
    <text evidence="2">Belongs to the 'GDSL' lipolytic enzyme family.</text>
</comment>
<name>A0A5N6QZ51_9ROSI</name>
<evidence type="ECO:0000313" key="10">
    <source>
        <dbReference type="Proteomes" id="UP000327013"/>
    </source>
</evidence>
<accession>A0A5N6QZ51</accession>
<feature type="chain" id="PRO_5024405719" description="SGNH hydrolase-type esterase domain-containing protein" evidence="8">
    <location>
        <begin position="24"/>
        <end position="359"/>
    </location>
</feature>
<dbReference type="CDD" id="cd01837">
    <property type="entry name" value="SGNH_plant_lipase_like"/>
    <property type="match status" value="1"/>
</dbReference>
<dbReference type="GO" id="GO:0016042">
    <property type="term" value="P:lipid catabolic process"/>
    <property type="evidence" value="ECO:0007669"/>
    <property type="project" value="UniProtKB-KW"/>
</dbReference>
<dbReference type="PANTHER" id="PTHR45650:SF14">
    <property type="entry name" value="GDSL ESTERASE_LIPASE 7-LIKE"/>
    <property type="match status" value="1"/>
</dbReference>
<keyword evidence="7" id="KW-0443">Lipid metabolism</keyword>
<reference evidence="9 10" key="1">
    <citation type="submission" date="2019-06" db="EMBL/GenBank/DDBJ databases">
        <title>A chromosomal-level reference genome of Carpinus fangiana (Coryloideae, Betulaceae).</title>
        <authorList>
            <person name="Yang X."/>
            <person name="Wang Z."/>
            <person name="Zhang L."/>
            <person name="Hao G."/>
            <person name="Liu J."/>
            <person name="Yang Y."/>
        </authorList>
    </citation>
    <scope>NUCLEOTIDE SEQUENCE [LARGE SCALE GENOMIC DNA]</scope>
    <source>
        <strain evidence="9">Cfa_2016G</strain>
        <tissue evidence="9">Leaf</tissue>
    </source>
</reference>
<dbReference type="PANTHER" id="PTHR45650">
    <property type="entry name" value="GDSL-LIKE LIPASE/ACYLHYDROLASE-RELATED"/>
    <property type="match status" value="1"/>
</dbReference>
<protein>
    <recommendedName>
        <fullName evidence="11">SGNH hydrolase-type esterase domain-containing protein</fullName>
    </recommendedName>
</protein>
<keyword evidence="4 8" id="KW-0732">Signal</keyword>
<evidence type="ECO:0008006" key="11">
    <source>
        <dbReference type="Google" id="ProtNLM"/>
    </source>
</evidence>
<evidence type="ECO:0000256" key="2">
    <source>
        <dbReference type="ARBA" id="ARBA00008668"/>
    </source>
</evidence>
<keyword evidence="6" id="KW-0442">Lipid degradation</keyword>
<evidence type="ECO:0000256" key="3">
    <source>
        <dbReference type="ARBA" id="ARBA00022525"/>
    </source>
</evidence>
<dbReference type="InterPro" id="IPR036514">
    <property type="entry name" value="SGNH_hydro_sf"/>
</dbReference>
<keyword evidence="3" id="KW-0964">Secreted</keyword>
<dbReference type="Proteomes" id="UP000327013">
    <property type="component" value="Chromosome 3"/>
</dbReference>
<gene>
    <name evidence="9" type="ORF">FH972_007706</name>
</gene>
<evidence type="ECO:0000256" key="1">
    <source>
        <dbReference type="ARBA" id="ARBA00004613"/>
    </source>
</evidence>
<dbReference type="GO" id="GO:0005576">
    <property type="term" value="C:extracellular region"/>
    <property type="evidence" value="ECO:0007669"/>
    <property type="project" value="UniProtKB-SubCell"/>
</dbReference>
<sequence length="359" mass="39887">MTVTSMSFIFLLIFLHSLSPMHSLPLAPALYVFGDSMFDSGNNNILPTIAKADYLPYGVNFVKGVTGRFTNGRTVADFIAEFLGLPYAPPCVSIMSLSTPLTGLNYASGSSGILPETGDRFGKCLNLNEQIDLFKRTVRSELPRHFKSPEELSEHLSKSIFIISVGSNDYINNYLQPNTYNTSIRYPPQPFAQLLVDSLGQRFERLYNLGARKIVMFEIGPIGCIPSITRQHKHNGQCVEDTNQIVSFFNQRLPALLKYLTSTLQGSTFVLAQANFLGYDAIINPPIYGLEDSTNPCCITWANGTSGCIPLLTPCPNAYKHFFWDAYHLTEAAYSLIATRCINDTSICTPFNIKELVQL</sequence>
<dbReference type="EMBL" id="CM017323">
    <property type="protein sequence ID" value="KAE8021855.1"/>
    <property type="molecule type" value="Genomic_DNA"/>
</dbReference>
<organism evidence="9 10">
    <name type="scientific">Carpinus fangiana</name>
    <dbReference type="NCBI Taxonomy" id="176857"/>
    <lineage>
        <taxon>Eukaryota</taxon>
        <taxon>Viridiplantae</taxon>
        <taxon>Streptophyta</taxon>
        <taxon>Embryophyta</taxon>
        <taxon>Tracheophyta</taxon>
        <taxon>Spermatophyta</taxon>
        <taxon>Magnoliopsida</taxon>
        <taxon>eudicotyledons</taxon>
        <taxon>Gunneridae</taxon>
        <taxon>Pentapetalae</taxon>
        <taxon>rosids</taxon>
        <taxon>fabids</taxon>
        <taxon>Fagales</taxon>
        <taxon>Betulaceae</taxon>
        <taxon>Carpinus</taxon>
    </lineage>
</organism>
<evidence type="ECO:0000313" key="9">
    <source>
        <dbReference type="EMBL" id="KAE8021855.1"/>
    </source>
</evidence>
<evidence type="ECO:0000256" key="4">
    <source>
        <dbReference type="ARBA" id="ARBA00022729"/>
    </source>
</evidence>
<dbReference type="OrthoDB" id="1600564at2759"/>
<dbReference type="Pfam" id="PF00657">
    <property type="entry name" value="Lipase_GDSL"/>
    <property type="match status" value="1"/>
</dbReference>
<feature type="signal peptide" evidence="8">
    <location>
        <begin position="1"/>
        <end position="23"/>
    </location>
</feature>
<dbReference type="Gene3D" id="3.40.50.1110">
    <property type="entry name" value="SGNH hydrolase"/>
    <property type="match status" value="1"/>
</dbReference>
<dbReference type="InterPro" id="IPR051238">
    <property type="entry name" value="GDSL_esterase/lipase"/>
</dbReference>
<dbReference type="AlphaFoldDB" id="A0A5N6QZ51"/>
<evidence type="ECO:0000256" key="7">
    <source>
        <dbReference type="ARBA" id="ARBA00023098"/>
    </source>
</evidence>
<dbReference type="InterPro" id="IPR001087">
    <property type="entry name" value="GDSL"/>
</dbReference>
<evidence type="ECO:0000256" key="5">
    <source>
        <dbReference type="ARBA" id="ARBA00022801"/>
    </source>
</evidence>
<evidence type="ECO:0000256" key="6">
    <source>
        <dbReference type="ARBA" id="ARBA00022963"/>
    </source>
</evidence>
<keyword evidence="5" id="KW-0378">Hydrolase</keyword>
<dbReference type="GO" id="GO:0016788">
    <property type="term" value="F:hydrolase activity, acting on ester bonds"/>
    <property type="evidence" value="ECO:0007669"/>
    <property type="project" value="InterPro"/>
</dbReference>
<dbReference type="InterPro" id="IPR035669">
    <property type="entry name" value="SGNH_plant_lipase-like"/>
</dbReference>
<keyword evidence="10" id="KW-1185">Reference proteome</keyword>